<comment type="caution">
    <text evidence="1">The sequence shown here is derived from an EMBL/GenBank/DDBJ whole genome shotgun (WGS) entry which is preliminary data.</text>
</comment>
<keyword evidence="2" id="KW-1185">Reference proteome</keyword>
<evidence type="ECO:0000313" key="2">
    <source>
        <dbReference type="Proteomes" id="UP000286045"/>
    </source>
</evidence>
<dbReference type="AlphaFoldDB" id="A0A439CPH3"/>
<gene>
    <name evidence="1" type="ORF">EKO27_g11049</name>
</gene>
<evidence type="ECO:0000313" key="1">
    <source>
        <dbReference type="EMBL" id="RWA04056.1"/>
    </source>
</evidence>
<proteinExistence type="predicted"/>
<dbReference type="EMBL" id="RYZI01000643">
    <property type="protein sequence ID" value="RWA04056.1"/>
    <property type="molecule type" value="Genomic_DNA"/>
</dbReference>
<name>A0A439CPH3_9PEZI</name>
<sequence length="90" mass="10082">MSRPIKQESETHKPDAMGILLHYLSELFAPQDVPILARAKPSLTVADRDIVERALDDGEATAALLGHENENREFLGCMATHYNHLHYSDV</sequence>
<feature type="non-terminal residue" evidence="1">
    <location>
        <position position="90"/>
    </location>
</feature>
<protein>
    <submittedName>
        <fullName evidence="1">Uncharacterized protein</fullName>
    </submittedName>
</protein>
<dbReference type="Proteomes" id="UP000286045">
    <property type="component" value="Unassembled WGS sequence"/>
</dbReference>
<organism evidence="1 2">
    <name type="scientific">Xylaria grammica</name>
    <dbReference type="NCBI Taxonomy" id="363999"/>
    <lineage>
        <taxon>Eukaryota</taxon>
        <taxon>Fungi</taxon>
        <taxon>Dikarya</taxon>
        <taxon>Ascomycota</taxon>
        <taxon>Pezizomycotina</taxon>
        <taxon>Sordariomycetes</taxon>
        <taxon>Xylariomycetidae</taxon>
        <taxon>Xylariales</taxon>
        <taxon>Xylariaceae</taxon>
        <taxon>Xylaria</taxon>
    </lineage>
</organism>
<accession>A0A439CPH3</accession>
<reference evidence="1 2" key="1">
    <citation type="submission" date="2018-12" db="EMBL/GenBank/DDBJ databases">
        <title>Draft genome sequence of Xylaria grammica IHI A82.</title>
        <authorList>
            <person name="Buettner E."/>
            <person name="Kellner H."/>
        </authorList>
    </citation>
    <scope>NUCLEOTIDE SEQUENCE [LARGE SCALE GENOMIC DNA]</scope>
    <source>
        <strain evidence="1 2">IHI A82</strain>
    </source>
</reference>